<protein>
    <submittedName>
        <fullName evidence="3">DNA cross-link repair 1A protein</fullName>
    </submittedName>
</protein>
<feature type="compositionally biased region" description="Low complexity" evidence="1">
    <location>
        <begin position="91"/>
        <end position="111"/>
    </location>
</feature>
<feature type="compositionally biased region" description="Pro residues" evidence="1">
    <location>
        <begin position="133"/>
        <end position="145"/>
    </location>
</feature>
<feature type="region of interest" description="Disordered" evidence="1">
    <location>
        <begin position="351"/>
        <end position="385"/>
    </location>
</feature>
<feature type="region of interest" description="Disordered" evidence="1">
    <location>
        <begin position="677"/>
        <end position="707"/>
    </location>
</feature>
<dbReference type="InterPro" id="IPR011084">
    <property type="entry name" value="DRMBL"/>
</dbReference>
<dbReference type="Gene3D" id="3.40.50.12650">
    <property type="match status" value="1"/>
</dbReference>
<dbReference type="Proteomes" id="UP000236333">
    <property type="component" value="Unassembled WGS sequence"/>
</dbReference>
<dbReference type="PANTHER" id="PTHR23240:SF6">
    <property type="entry name" value="DNA CROSS-LINK REPAIR 1A PROTEIN"/>
    <property type="match status" value="1"/>
</dbReference>
<feature type="region of interest" description="Disordered" evidence="1">
    <location>
        <begin position="91"/>
        <end position="145"/>
    </location>
</feature>
<dbReference type="Pfam" id="PF07522">
    <property type="entry name" value="DRMBL"/>
    <property type="match status" value="1"/>
</dbReference>
<comment type="caution">
    <text evidence="3">The sequence shown here is derived from an EMBL/GenBank/DDBJ whole genome shotgun (WGS) entry which is preliminary data.</text>
</comment>
<evidence type="ECO:0000313" key="3">
    <source>
        <dbReference type="EMBL" id="PNH07331.1"/>
    </source>
</evidence>
<accession>A0A2J8A478</accession>
<dbReference type="EMBL" id="PGGS01000186">
    <property type="protein sequence ID" value="PNH07331.1"/>
    <property type="molecule type" value="Genomic_DNA"/>
</dbReference>
<proteinExistence type="predicted"/>
<dbReference type="PANTHER" id="PTHR23240">
    <property type="entry name" value="DNA CROSS-LINK REPAIR PROTEIN PSO2/SNM1-RELATED"/>
    <property type="match status" value="1"/>
</dbReference>
<name>A0A2J8A478_9CHLO</name>
<evidence type="ECO:0000313" key="4">
    <source>
        <dbReference type="Proteomes" id="UP000236333"/>
    </source>
</evidence>
<organism evidence="3 4">
    <name type="scientific">Tetrabaena socialis</name>
    <dbReference type="NCBI Taxonomy" id="47790"/>
    <lineage>
        <taxon>Eukaryota</taxon>
        <taxon>Viridiplantae</taxon>
        <taxon>Chlorophyta</taxon>
        <taxon>core chlorophytes</taxon>
        <taxon>Chlorophyceae</taxon>
        <taxon>CS clade</taxon>
        <taxon>Chlamydomonadales</taxon>
        <taxon>Tetrabaenaceae</taxon>
        <taxon>Tetrabaena</taxon>
    </lineage>
</organism>
<dbReference type="GO" id="GO:0006303">
    <property type="term" value="P:double-strand break repair via nonhomologous end joining"/>
    <property type="evidence" value="ECO:0007669"/>
    <property type="project" value="TreeGrafter"/>
</dbReference>
<dbReference type="GO" id="GO:0003684">
    <property type="term" value="F:damaged DNA binding"/>
    <property type="evidence" value="ECO:0007669"/>
    <property type="project" value="TreeGrafter"/>
</dbReference>
<feature type="compositionally biased region" description="Gly residues" evidence="1">
    <location>
        <begin position="478"/>
        <end position="505"/>
    </location>
</feature>
<dbReference type="GO" id="GO:0035312">
    <property type="term" value="F:5'-3' DNA exonuclease activity"/>
    <property type="evidence" value="ECO:0007669"/>
    <property type="project" value="TreeGrafter"/>
</dbReference>
<dbReference type="GO" id="GO:0036297">
    <property type="term" value="P:interstrand cross-link repair"/>
    <property type="evidence" value="ECO:0007669"/>
    <property type="project" value="TreeGrafter"/>
</dbReference>
<dbReference type="OrthoDB" id="262529at2759"/>
<feature type="compositionally biased region" description="Low complexity" evidence="1">
    <location>
        <begin position="290"/>
        <end position="309"/>
    </location>
</feature>
<evidence type="ECO:0000259" key="2">
    <source>
        <dbReference type="Pfam" id="PF07522"/>
    </source>
</evidence>
<keyword evidence="4" id="KW-1185">Reference proteome</keyword>
<feature type="compositionally biased region" description="Basic and acidic residues" evidence="1">
    <location>
        <begin position="684"/>
        <end position="693"/>
    </location>
</feature>
<feature type="region of interest" description="Disordered" evidence="1">
    <location>
        <begin position="477"/>
        <end position="517"/>
    </location>
</feature>
<feature type="region of interest" description="Disordered" evidence="1">
    <location>
        <begin position="279"/>
        <end position="316"/>
    </location>
</feature>
<gene>
    <name evidence="3" type="ORF">TSOC_006230</name>
</gene>
<evidence type="ECO:0000256" key="1">
    <source>
        <dbReference type="SAM" id="MobiDB-lite"/>
    </source>
</evidence>
<sequence length="1025" mass="101981">MSDLSDDADDFVPIVPSKRQRVAPLQARKASRRAAPVAAARVVQGAMSTASVAVQRAAPRAPLSSLLANSLTPAPASASVAAAAKYSTGKASTASAPGASGTPGAGAAWWQPPRPQPPASHTPQLRPHGHAPTPQPQPLPLPLASAPPSPGCCCPVCGCSLLLLADTATGREAHVNACLDAATGGAGGRCEGGSISGGRHVGEGDCGMWENGDEEGDEEGDDDDVELVEAPLSARLAGGAGPAGRPAGAAAAAGCLRRVSALGGRHHPPAPSAIVHLLPPSGPAASGPWRQQPLQLQQQQQRRSGQGVQCPGPNVQLSTPAVGLPSDALGAYEEAGHGGGGVLYGEAGEGSYGEVEGESGGWVEGAGSEQQQEWGPEAGGQAQGVEDAGGAEDEVEGAGYEWGEEVAEPGDGGGAEDAEAECDPVAACPLPARTCAPQVVPLFKVTLDGLSAILGQYKGRYNAVIGFSPTGWNHTAGGARGGGGGRGGGAGRGGGGRGGAGGGGASASLTRQQQAAPIGRRVARGTVVLYQVPYSEHSSFSEMRDFVHWLQPGRIVPSVNSDGPGGARTRAMLQLLQGGPGGGGDGAGAQQAAAAGAPDIRRFMRPPAPGGAAAGAGAGTGGRAAAAHGGDTWTALIALRAVCSAATWLSRKDTKGPACAGGKGINKSESCCCDARATPGDAAEETRRDDRLPANRNSDNNCAPGARPGGDIEWLAKRLRQCRSYGVLGLAFMLLTAHQAAAQSTTPMPGSGAAGNADMAIWRSVGDSLATVIASTVSNMTRPVRSSMAQSAGDFLSTLGGGAAGSNGGPLSEALGGLGGDALLSGVSDSELLAAFDKLKATASGLGMALPESSLGNWAGLLDALGSASGGSLPDLFAAVLPVLLAVGGSDAAGIRDLPASLRIADSTFRNLALDATSAGPTLMVSATVTGLYLAAFIVVMLAGQLALAGASVNLGRVLDSLDLSATQSNAYLQGFEQVAIDSQKYLLPSSLGPYQVNMLDLAINVLQRSTAVAAAAATIQQWQG</sequence>
<feature type="domain" description="DNA repair metallo-beta-lactamase" evidence="2">
    <location>
        <begin position="437"/>
        <end position="562"/>
    </location>
</feature>
<reference evidence="3 4" key="1">
    <citation type="journal article" date="2017" name="Mol. Biol. Evol.">
        <title>The 4-celled Tetrabaena socialis nuclear genome reveals the essential components for genetic control of cell number at the origin of multicellularity in the volvocine lineage.</title>
        <authorList>
            <person name="Featherston J."/>
            <person name="Arakaki Y."/>
            <person name="Hanschen E.R."/>
            <person name="Ferris P.J."/>
            <person name="Michod R.E."/>
            <person name="Olson B.J.S.C."/>
            <person name="Nozaki H."/>
            <person name="Durand P.M."/>
        </authorList>
    </citation>
    <scope>NUCLEOTIDE SEQUENCE [LARGE SCALE GENOMIC DNA]</scope>
    <source>
        <strain evidence="3 4">NIES-571</strain>
    </source>
</reference>
<dbReference type="AlphaFoldDB" id="A0A2J8A478"/>